<feature type="transmembrane region" description="Helical" evidence="2">
    <location>
        <begin position="103"/>
        <end position="123"/>
    </location>
</feature>
<feature type="transmembrane region" description="Helical" evidence="2">
    <location>
        <begin position="336"/>
        <end position="354"/>
    </location>
</feature>
<accession>A0A9Q0IJJ9</accession>
<dbReference type="AlphaFoldDB" id="A0A9Q0IJJ9"/>
<sequence>MASEIPCTGAQTCGGRINIVRHLLDLGVNPAAVAYSMTTLGAGMMNSIFSFYYVKLFLYKYSISEGAFHQSQVVYMIWNAVNDPLFGYLQDNSRVACCSRRRLSILYGAPLYSLAFLLAWFPWRSYSPGDWLSGVHLMVALCAFDGMLTFVLLAQCALFAEISGHHQSRLRLIKYNQVASLIGSSSVLFCGLFSRNMEDYSAFQGVTVAVAVMGCCCMLYTGVNSEGRFDNKGSPGTSGTEQHDEQPALSLSSVVSMTRQILADRNFQLFVLMNFFQVFMLAFFSNFTMIFTDHLIPAHALPPLAKSLMYGAGFICPQILVLSSQSLLLKLGYYKIILCTFYVEAVMAIVMLALGPQHHYVLAVFLTANMVIIQGAFSLFNLPLADIIDLDLQKHKRRSPLSSMVFGTNALFTKPAQSLAPMLVVTILNNFNYEELKDITKASNQEDAESLHSVMFYLVCLVPLFISTAQALAWRPFSIRNSHTVDAKYIDG</sequence>
<keyword evidence="2" id="KW-1133">Transmembrane helix</keyword>
<comment type="caution">
    <text evidence="3">The sequence shown here is derived from an EMBL/GenBank/DDBJ whole genome shotgun (WGS) entry which is preliminary data.</text>
</comment>
<dbReference type="FunFam" id="1.20.1250.20:FF:000380">
    <property type="entry name" value="Transmembrane protein 180"/>
    <property type="match status" value="1"/>
</dbReference>
<dbReference type="EMBL" id="JANIIK010000047">
    <property type="protein sequence ID" value="KAJ3600295.1"/>
    <property type="molecule type" value="Genomic_DNA"/>
</dbReference>
<dbReference type="Pfam" id="PF13347">
    <property type="entry name" value="MFS_2"/>
    <property type="match status" value="1"/>
</dbReference>
<gene>
    <name evidence="3" type="ORF">NHX12_031281</name>
</gene>
<evidence type="ECO:0000313" key="3">
    <source>
        <dbReference type="EMBL" id="KAJ3600295.1"/>
    </source>
</evidence>
<feature type="transmembrane region" description="Helical" evidence="2">
    <location>
        <begin position="267"/>
        <end position="288"/>
    </location>
</feature>
<dbReference type="Proteomes" id="UP001148018">
    <property type="component" value="Unassembled WGS sequence"/>
</dbReference>
<evidence type="ECO:0000256" key="1">
    <source>
        <dbReference type="ARBA" id="ARBA00004141"/>
    </source>
</evidence>
<feature type="transmembrane region" description="Helical" evidence="2">
    <location>
        <begin position="172"/>
        <end position="194"/>
    </location>
</feature>
<keyword evidence="2" id="KW-0472">Membrane</keyword>
<reference evidence="3" key="1">
    <citation type="submission" date="2022-07" db="EMBL/GenBank/DDBJ databases">
        <title>Chromosome-level genome of Muraenolepis orangiensis.</title>
        <authorList>
            <person name="Kim J."/>
        </authorList>
    </citation>
    <scope>NUCLEOTIDE SEQUENCE</scope>
    <source>
        <strain evidence="3">KU_S4_2022</strain>
        <tissue evidence="3">Muscle</tissue>
    </source>
</reference>
<dbReference type="PANTHER" id="PTHR28658:SF1">
    <property type="entry name" value="MAJOR FACILITATOR SUPERFAMILY DOMAIN CONTAINING 13B"/>
    <property type="match status" value="1"/>
</dbReference>
<evidence type="ECO:0000313" key="4">
    <source>
        <dbReference type="Proteomes" id="UP001148018"/>
    </source>
</evidence>
<dbReference type="Gene3D" id="1.20.1250.20">
    <property type="entry name" value="MFS general substrate transporter like domains"/>
    <property type="match status" value="1"/>
</dbReference>
<name>A0A9Q0IJJ9_9TELE</name>
<dbReference type="InterPro" id="IPR040035">
    <property type="entry name" value="TMEM180"/>
</dbReference>
<protein>
    <recommendedName>
        <fullName evidence="5">Transmembrane protein 180</fullName>
    </recommendedName>
</protein>
<feature type="transmembrane region" description="Helical" evidence="2">
    <location>
        <begin position="360"/>
        <end position="384"/>
    </location>
</feature>
<feature type="transmembrane region" description="Helical" evidence="2">
    <location>
        <begin position="200"/>
        <end position="223"/>
    </location>
</feature>
<dbReference type="SUPFAM" id="SSF103473">
    <property type="entry name" value="MFS general substrate transporter"/>
    <property type="match status" value="1"/>
</dbReference>
<feature type="transmembrane region" description="Helical" evidence="2">
    <location>
        <begin position="454"/>
        <end position="474"/>
    </location>
</feature>
<feature type="transmembrane region" description="Helical" evidence="2">
    <location>
        <begin position="308"/>
        <end position="329"/>
    </location>
</feature>
<organism evidence="3 4">
    <name type="scientific">Muraenolepis orangiensis</name>
    <name type="common">Patagonian moray cod</name>
    <dbReference type="NCBI Taxonomy" id="630683"/>
    <lineage>
        <taxon>Eukaryota</taxon>
        <taxon>Metazoa</taxon>
        <taxon>Chordata</taxon>
        <taxon>Craniata</taxon>
        <taxon>Vertebrata</taxon>
        <taxon>Euteleostomi</taxon>
        <taxon>Actinopterygii</taxon>
        <taxon>Neopterygii</taxon>
        <taxon>Teleostei</taxon>
        <taxon>Neoteleostei</taxon>
        <taxon>Acanthomorphata</taxon>
        <taxon>Zeiogadaria</taxon>
        <taxon>Gadariae</taxon>
        <taxon>Gadiformes</taxon>
        <taxon>Muraenolepidoidei</taxon>
        <taxon>Muraenolepididae</taxon>
        <taxon>Muraenolepis</taxon>
    </lineage>
</organism>
<dbReference type="GO" id="GO:0016020">
    <property type="term" value="C:membrane"/>
    <property type="evidence" value="ECO:0007669"/>
    <property type="project" value="UniProtKB-SubCell"/>
</dbReference>
<evidence type="ECO:0008006" key="5">
    <source>
        <dbReference type="Google" id="ProtNLM"/>
    </source>
</evidence>
<dbReference type="OrthoDB" id="62987at2759"/>
<feature type="transmembrane region" description="Helical" evidence="2">
    <location>
        <begin position="135"/>
        <end position="160"/>
    </location>
</feature>
<feature type="transmembrane region" description="Helical" evidence="2">
    <location>
        <begin position="32"/>
        <end position="54"/>
    </location>
</feature>
<keyword evidence="4" id="KW-1185">Reference proteome</keyword>
<evidence type="ECO:0000256" key="2">
    <source>
        <dbReference type="SAM" id="Phobius"/>
    </source>
</evidence>
<proteinExistence type="predicted"/>
<comment type="subcellular location">
    <subcellularLocation>
        <location evidence="1">Membrane</location>
        <topology evidence="1">Multi-pass membrane protein</topology>
    </subcellularLocation>
</comment>
<dbReference type="PANTHER" id="PTHR28658">
    <property type="entry name" value="TRANSMEMBRANE PROTEIN 180"/>
    <property type="match status" value="1"/>
</dbReference>
<dbReference type="InterPro" id="IPR036259">
    <property type="entry name" value="MFS_trans_sf"/>
</dbReference>
<keyword evidence="2" id="KW-0812">Transmembrane</keyword>